<reference evidence="2" key="1">
    <citation type="submission" date="2019-11" db="EMBL/GenBank/DDBJ databases">
        <title>Microbial mats filling the niche in hypersaline microbial mats.</title>
        <authorList>
            <person name="Wong H.L."/>
            <person name="Macleod F.I."/>
            <person name="White R.A. III"/>
            <person name="Burns B.P."/>
        </authorList>
    </citation>
    <scope>NUCLEOTIDE SEQUENCE</scope>
    <source>
        <strain evidence="2">Rbin_158</strain>
    </source>
</reference>
<dbReference type="AlphaFoldDB" id="A0A9D5JRX8"/>
<evidence type="ECO:0000313" key="2">
    <source>
        <dbReference type="EMBL" id="MBD3323147.1"/>
    </source>
</evidence>
<sequence>MGADELLNRDIGDYRVIYEIHDPKLLILIIVIGHRKDVYRKR</sequence>
<dbReference type="SUPFAM" id="SSF143011">
    <property type="entry name" value="RelE-like"/>
    <property type="match status" value="1"/>
</dbReference>
<keyword evidence="1" id="KW-1277">Toxin-antitoxin system</keyword>
<gene>
    <name evidence="2" type="ORF">GF339_01100</name>
</gene>
<dbReference type="Gene3D" id="3.30.2310.20">
    <property type="entry name" value="RelE-like"/>
    <property type="match status" value="1"/>
</dbReference>
<dbReference type="EMBL" id="WJJP01000031">
    <property type="protein sequence ID" value="MBD3323147.1"/>
    <property type="molecule type" value="Genomic_DNA"/>
</dbReference>
<organism evidence="2 3">
    <name type="scientific">candidate division KSB3 bacterium</name>
    <dbReference type="NCBI Taxonomy" id="2044937"/>
    <lineage>
        <taxon>Bacteria</taxon>
        <taxon>candidate division KSB3</taxon>
    </lineage>
</organism>
<evidence type="ECO:0000313" key="3">
    <source>
        <dbReference type="Proteomes" id="UP000649604"/>
    </source>
</evidence>
<proteinExistence type="predicted"/>
<dbReference type="InterPro" id="IPR035093">
    <property type="entry name" value="RelE/ParE_toxin_dom_sf"/>
</dbReference>
<dbReference type="Proteomes" id="UP000649604">
    <property type="component" value="Unassembled WGS sequence"/>
</dbReference>
<protein>
    <recommendedName>
        <fullName evidence="4">Type II toxin-antitoxin system mRNA interferase toxin, RelE/StbE family</fullName>
    </recommendedName>
</protein>
<comment type="caution">
    <text evidence="2">The sequence shown here is derived from an EMBL/GenBank/DDBJ whole genome shotgun (WGS) entry which is preliminary data.</text>
</comment>
<evidence type="ECO:0000256" key="1">
    <source>
        <dbReference type="ARBA" id="ARBA00022649"/>
    </source>
</evidence>
<accession>A0A9D5JRX8</accession>
<evidence type="ECO:0008006" key="4">
    <source>
        <dbReference type="Google" id="ProtNLM"/>
    </source>
</evidence>
<dbReference type="InterPro" id="IPR007712">
    <property type="entry name" value="RelE/ParE_toxin"/>
</dbReference>
<name>A0A9D5JRX8_9BACT</name>
<dbReference type="Pfam" id="PF05016">
    <property type="entry name" value="ParE_toxin"/>
    <property type="match status" value="1"/>
</dbReference>